<reference evidence="3 4" key="1">
    <citation type="submission" date="2024-01" db="EMBL/GenBank/DDBJ databases">
        <title>The complete chloroplast genome sequence of Lithospermum erythrorhizon: insights into the phylogenetic relationship among Boraginaceae species and the maternal lineages of purple gromwells.</title>
        <authorList>
            <person name="Okada T."/>
            <person name="Watanabe K."/>
        </authorList>
    </citation>
    <scope>NUCLEOTIDE SEQUENCE [LARGE SCALE GENOMIC DNA]</scope>
</reference>
<keyword evidence="1" id="KW-0863">Zinc-finger</keyword>
<dbReference type="Pfam" id="PF13639">
    <property type="entry name" value="zf-RING_2"/>
    <property type="match status" value="1"/>
</dbReference>
<proteinExistence type="predicted"/>
<sequence>MSQTMNFDNLFDLDMALDYPSSNIEENNKEMEPSCNHMELPSVNAIGVCSVCLEDYQSEVEEEEGCNNKQVPCGHIFHENCIQVWLSHHNSCPLCRSIVYASSASA</sequence>
<name>A0AAV3RZU1_LITER</name>
<keyword evidence="1" id="KW-0479">Metal-binding</keyword>
<protein>
    <recommendedName>
        <fullName evidence="2">RING-type domain-containing protein</fullName>
    </recommendedName>
</protein>
<evidence type="ECO:0000313" key="4">
    <source>
        <dbReference type="Proteomes" id="UP001454036"/>
    </source>
</evidence>
<accession>A0AAV3RZU1</accession>
<dbReference type="PROSITE" id="PS50089">
    <property type="entry name" value="ZF_RING_2"/>
    <property type="match status" value="1"/>
</dbReference>
<dbReference type="Gene3D" id="3.30.40.10">
    <property type="entry name" value="Zinc/RING finger domain, C3HC4 (zinc finger)"/>
    <property type="match status" value="1"/>
</dbReference>
<keyword evidence="1" id="KW-0862">Zinc</keyword>
<dbReference type="EMBL" id="BAABME010014535">
    <property type="protein sequence ID" value="GAA0187258.1"/>
    <property type="molecule type" value="Genomic_DNA"/>
</dbReference>
<dbReference type="SMART" id="SM00184">
    <property type="entry name" value="RING"/>
    <property type="match status" value="1"/>
</dbReference>
<comment type="caution">
    <text evidence="3">The sequence shown here is derived from an EMBL/GenBank/DDBJ whole genome shotgun (WGS) entry which is preliminary data.</text>
</comment>
<dbReference type="AlphaFoldDB" id="A0AAV3RZU1"/>
<dbReference type="SUPFAM" id="SSF57850">
    <property type="entry name" value="RING/U-box"/>
    <property type="match status" value="1"/>
</dbReference>
<dbReference type="GO" id="GO:0061630">
    <property type="term" value="F:ubiquitin protein ligase activity"/>
    <property type="evidence" value="ECO:0007669"/>
    <property type="project" value="TreeGrafter"/>
</dbReference>
<evidence type="ECO:0000256" key="1">
    <source>
        <dbReference type="PROSITE-ProRule" id="PRU00175"/>
    </source>
</evidence>
<evidence type="ECO:0000313" key="3">
    <source>
        <dbReference type="EMBL" id="GAA0187258.1"/>
    </source>
</evidence>
<keyword evidence="4" id="KW-1185">Reference proteome</keyword>
<dbReference type="InterPro" id="IPR013083">
    <property type="entry name" value="Znf_RING/FYVE/PHD"/>
</dbReference>
<gene>
    <name evidence="3" type="ORF">LIER_34546</name>
</gene>
<dbReference type="InterPro" id="IPR001841">
    <property type="entry name" value="Znf_RING"/>
</dbReference>
<evidence type="ECO:0000259" key="2">
    <source>
        <dbReference type="PROSITE" id="PS50089"/>
    </source>
</evidence>
<organism evidence="3 4">
    <name type="scientific">Lithospermum erythrorhizon</name>
    <name type="common">Purple gromwell</name>
    <name type="synonym">Lithospermum officinale var. erythrorhizon</name>
    <dbReference type="NCBI Taxonomy" id="34254"/>
    <lineage>
        <taxon>Eukaryota</taxon>
        <taxon>Viridiplantae</taxon>
        <taxon>Streptophyta</taxon>
        <taxon>Embryophyta</taxon>
        <taxon>Tracheophyta</taxon>
        <taxon>Spermatophyta</taxon>
        <taxon>Magnoliopsida</taxon>
        <taxon>eudicotyledons</taxon>
        <taxon>Gunneridae</taxon>
        <taxon>Pentapetalae</taxon>
        <taxon>asterids</taxon>
        <taxon>lamiids</taxon>
        <taxon>Boraginales</taxon>
        <taxon>Boraginaceae</taxon>
        <taxon>Boraginoideae</taxon>
        <taxon>Lithospermeae</taxon>
        <taxon>Lithospermum</taxon>
    </lineage>
</organism>
<dbReference type="PANTHER" id="PTHR22765">
    <property type="entry name" value="RING FINGER AND PROTEASE ASSOCIATED DOMAIN-CONTAINING"/>
    <property type="match status" value="1"/>
</dbReference>
<dbReference type="InterPro" id="IPR051826">
    <property type="entry name" value="E3_ubiquitin-ligase_domain"/>
</dbReference>
<feature type="domain" description="RING-type" evidence="2">
    <location>
        <begin position="49"/>
        <end position="96"/>
    </location>
</feature>
<dbReference type="GO" id="GO:0008270">
    <property type="term" value="F:zinc ion binding"/>
    <property type="evidence" value="ECO:0007669"/>
    <property type="project" value="UniProtKB-KW"/>
</dbReference>
<dbReference type="Proteomes" id="UP001454036">
    <property type="component" value="Unassembled WGS sequence"/>
</dbReference>
<dbReference type="GO" id="GO:0006511">
    <property type="term" value="P:ubiquitin-dependent protein catabolic process"/>
    <property type="evidence" value="ECO:0007669"/>
    <property type="project" value="TreeGrafter"/>
</dbReference>